<dbReference type="InterPro" id="IPR002401">
    <property type="entry name" value="Cyt_P450_E_grp-I"/>
</dbReference>
<dbReference type="InterPro" id="IPR036396">
    <property type="entry name" value="Cyt_P450_sf"/>
</dbReference>
<evidence type="ECO:0000313" key="11">
    <source>
        <dbReference type="EMBL" id="PRQ54623.1"/>
    </source>
</evidence>
<dbReference type="Gene3D" id="1.10.630.10">
    <property type="entry name" value="Cytochrome P450"/>
    <property type="match status" value="1"/>
</dbReference>
<dbReference type="Proteomes" id="UP000238479">
    <property type="component" value="Chromosome 1"/>
</dbReference>
<comment type="caution">
    <text evidence="11">The sequence shown here is derived from an EMBL/GenBank/DDBJ whole genome shotgun (WGS) entry which is preliminary data.</text>
</comment>
<dbReference type="GO" id="GO:0016705">
    <property type="term" value="F:oxidoreductase activity, acting on paired donors, with incorporation or reduction of molecular oxygen"/>
    <property type="evidence" value="ECO:0007669"/>
    <property type="project" value="InterPro"/>
</dbReference>
<dbReference type="PANTHER" id="PTHR24282:SF94">
    <property type="entry name" value="CYTOCHROME P450 72C1"/>
    <property type="match status" value="1"/>
</dbReference>
<evidence type="ECO:0000256" key="2">
    <source>
        <dbReference type="ARBA" id="ARBA00010617"/>
    </source>
</evidence>
<keyword evidence="3" id="KW-0349">Heme</keyword>
<name>A0A2P6S7G9_ROSCH</name>
<evidence type="ECO:0000256" key="5">
    <source>
        <dbReference type="ARBA" id="ARBA00022723"/>
    </source>
</evidence>
<dbReference type="Gramene" id="PRQ54623">
    <property type="protein sequence ID" value="PRQ54623"/>
    <property type="gene ID" value="RchiOBHm_Chr1g0315731"/>
</dbReference>
<keyword evidence="8" id="KW-0408">Iron</keyword>
<reference evidence="11 12" key="1">
    <citation type="journal article" date="2018" name="Nat. Genet.">
        <title>The Rosa genome provides new insights in the design of modern roses.</title>
        <authorList>
            <person name="Bendahmane M."/>
        </authorList>
    </citation>
    <scope>NUCLEOTIDE SEQUENCE [LARGE SCALE GENOMIC DNA]</scope>
    <source>
        <strain evidence="12">cv. Old Blush</strain>
    </source>
</reference>
<sequence>MMTIEDVVEECKMFYLAGQETTSSLLTWTMIVLAMHPDGQEKAREEVLRVCGKKESNFGVLGSIWGVGFKQNKSY</sequence>
<keyword evidence="4" id="KW-0812">Transmembrane</keyword>
<evidence type="ECO:0000256" key="7">
    <source>
        <dbReference type="ARBA" id="ARBA00023002"/>
    </source>
</evidence>
<dbReference type="STRING" id="74649.A0A2P6S7G9"/>
<keyword evidence="10" id="KW-0472">Membrane</keyword>
<evidence type="ECO:0000313" key="12">
    <source>
        <dbReference type="Proteomes" id="UP000238479"/>
    </source>
</evidence>
<dbReference type="GO" id="GO:0004497">
    <property type="term" value="F:monooxygenase activity"/>
    <property type="evidence" value="ECO:0007669"/>
    <property type="project" value="UniProtKB-KW"/>
</dbReference>
<dbReference type="Pfam" id="PF00067">
    <property type="entry name" value="p450"/>
    <property type="match status" value="1"/>
</dbReference>
<dbReference type="PRINTS" id="PR00463">
    <property type="entry name" value="EP450I"/>
</dbReference>
<gene>
    <name evidence="11" type="ORF">RchiOBHm_Chr1g0315731</name>
</gene>
<comment type="subcellular location">
    <subcellularLocation>
        <location evidence="1">Membrane</location>
        <topology evidence="1">Single-pass membrane protein</topology>
    </subcellularLocation>
</comment>
<proteinExistence type="inferred from homology"/>
<evidence type="ECO:0000256" key="10">
    <source>
        <dbReference type="ARBA" id="ARBA00023136"/>
    </source>
</evidence>
<dbReference type="GO" id="GO:0016020">
    <property type="term" value="C:membrane"/>
    <property type="evidence" value="ECO:0007669"/>
    <property type="project" value="UniProtKB-SubCell"/>
</dbReference>
<keyword evidence="6" id="KW-1133">Transmembrane helix</keyword>
<dbReference type="PANTHER" id="PTHR24282">
    <property type="entry name" value="CYTOCHROME P450 FAMILY MEMBER"/>
    <property type="match status" value="1"/>
</dbReference>
<keyword evidence="5" id="KW-0479">Metal-binding</keyword>
<organism evidence="11 12">
    <name type="scientific">Rosa chinensis</name>
    <name type="common">China rose</name>
    <dbReference type="NCBI Taxonomy" id="74649"/>
    <lineage>
        <taxon>Eukaryota</taxon>
        <taxon>Viridiplantae</taxon>
        <taxon>Streptophyta</taxon>
        <taxon>Embryophyta</taxon>
        <taxon>Tracheophyta</taxon>
        <taxon>Spermatophyta</taxon>
        <taxon>Magnoliopsida</taxon>
        <taxon>eudicotyledons</taxon>
        <taxon>Gunneridae</taxon>
        <taxon>Pentapetalae</taxon>
        <taxon>rosids</taxon>
        <taxon>fabids</taxon>
        <taxon>Rosales</taxon>
        <taxon>Rosaceae</taxon>
        <taxon>Rosoideae</taxon>
        <taxon>Rosoideae incertae sedis</taxon>
        <taxon>Rosa</taxon>
    </lineage>
</organism>
<dbReference type="GO" id="GO:0020037">
    <property type="term" value="F:heme binding"/>
    <property type="evidence" value="ECO:0007669"/>
    <property type="project" value="InterPro"/>
</dbReference>
<evidence type="ECO:0000256" key="3">
    <source>
        <dbReference type="ARBA" id="ARBA00022617"/>
    </source>
</evidence>
<dbReference type="GO" id="GO:0005506">
    <property type="term" value="F:iron ion binding"/>
    <property type="evidence" value="ECO:0007669"/>
    <property type="project" value="InterPro"/>
</dbReference>
<dbReference type="EMBL" id="PDCK01000039">
    <property type="protein sequence ID" value="PRQ54623.1"/>
    <property type="molecule type" value="Genomic_DNA"/>
</dbReference>
<dbReference type="SUPFAM" id="SSF48264">
    <property type="entry name" value="Cytochrome P450"/>
    <property type="match status" value="1"/>
</dbReference>
<dbReference type="AlphaFoldDB" id="A0A2P6S7G9"/>
<dbReference type="InterPro" id="IPR001128">
    <property type="entry name" value="Cyt_P450"/>
</dbReference>
<accession>A0A2P6S7G9</accession>
<evidence type="ECO:0000256" key="8">
    <source>
        <dbReference type="ARBA" id="ARBA00023004"/>
    </source>
</evidence>
<keyword evidence="9" id="KW-0503">Monooxygenase</keyword>
<evidence type="ECO:0000256" key="9">
    <source>
        <dbReference type="ARBA" id="ARBA00023033"/>
    </source>
</evidence>
<comment type="similarity">
    <text evidence="2">Belongs to the cytochrome P450 family.</text>
</comment>
<evidence type="ECO:0000256" key="1">
    <source>
        <dbReference type="ARBA" id="ARBA00004167"/>
    </source>
</evidence>
<dbReference type="InterPro" id="IPR050665">
    <property type="entry name" value="Cytochrome_P450_Monooxygen"/>
</dbReference>
<protein>
    <submittedName>
        <fullName evidence="11">Putative cytochrome P450</fullName>
    </submittedName>
</protein>
<keyword evidence="7" id="KW-0560">Oxidoreductase</keyword>
<keyword evidence="12" id="KW-1185">Reference proteome</keyword>
<evidence type="ECO:0000256" key="4">
    <source>
        <dbReference type="ARBA" id="ARBA00022692"/>
    </source>
</evidence>
<evidence type="ECO:0000256" key="6">
    <source>
        <dbReference type="ARBA" id="ARBA00022989"/>
    </source>
</evidence>